<gene>
    <name evidence="2" type="ORF">PUN28_002930</name>
</gene>
<comment type="caution">
    <text evidence="2">The sequence shown here is derived from an EMBL/GenBank/DDBJ whole genome shotgun (WGS) entry which is preliminary data.</text>
</comment>
<evidence type="ECO:0000313" key="2">
    <source>
        <dbReference type="EMBL" id="KAL0131712.1"/>
    </source>
</evidence>
<sequence>MHANRRVKRIKSSSALWQSSNSDAHSVEDNDAVDSHRQGNFRAARNVNRSARTVRMPRKRKPGERESSEIVLKLEKSLTRIARELAAVTIRASR</sequence>
<dbReference type="AlphaFoldDB" id="A0AAW2GX30"/>
<accession>A0AAW2GX30</accession>
<protein>
    <submittedName>
        <fullName evidence="2">Uncharacterized protein</fullName>
    </submittedName>
</protein>
<name>A0AAW2GX30_9HYME</name>
<organism evidence="2 3">
    <name type="scientific">Cardiocondyla obscurior</name>
    <dbReference type="NCBI Taxonomy" id="286306"/>
    <lineage>
        <taxon>Eukaryota</taxon>
        <taxon>Metazoa</taxon>
        <taxon>Ecdysozoa</taxon>
        <taxon>Arthropoda</taxon>
        <taxon>Hexapoda</taxon>
        <taxon>Insecta</taxon>
        <taxon>Pterygota</taxon>
        <taxon>Neoptera</taxon>
        <taxon>Endopterygota</taxon>
        <taxon>Hymenoptera</taxon>
        <taxon>Apocrita</taxon>
        <taxon>Aculeata</taxon>
        <taxon>Formicoidea</taxon>
        <taxon>Formicidae</taxon>
        <taxon>Myrmicinae</taxon>
        <taxon>Cardiocondyla</taxon>
    </lineage>
</organism>
<reference evidence="2 3" key="1">
    <citation type="submission" date="2023-03" db="EMBL/GenBank/DDBJ databases">
        <title>High recombination rates correlate with genetic variation in Cardiocondyla obscurior ants.</title>
        <authorList>
            <person name="Errbii M."/>
        </authorList>
    </citation>
    <scope>NUCLEOTIDE SEQUENCE [LARGE SCALE GENOMIC DNA]</scope>
    <source>
        <strain evidence="2">Alpha-2009</strain>
        <tissue evidence="2">Whole body</tissue>
    </source>
</reference>
<evidence type="ECO:0000256" key="1">
    <source>
        <dbReference type="SAM" id="MobiDB-lite"/>
    </source>
</evidence>
<feature type="compositionally biased region" description="Polar residues" evidence="1">
    <location>
        <begin position="12"/>
        <end position="24"/>
    </location>
</feature>
<evidence type="ECO:0000313" key="3">
    <source>
        <dbReference type="Proteomes" id="UP001430953"/>
    </source>
</evidence>
<dbReference type="EMBL" id="JADYXP020000002">
    <property type="protein sequence ID" value="KAL0131712.1"/>
    <property type="molecule type" value="Genomic_DNA"/>
</dbReference>
<feature type="region of interest" description="Disordered" evidence="1">
    <location>
        <begin position="1"/>
        <end position="36"/>
    </location>
</feature>
<feature type="compositionally biased region" description="Basic and acidic residues" evidence="1">
    <location>
        <begin position="25"/>
        <end position="36"/>
    </location>
</feature>
<keyword evidence="3" id="KW-1185">Reference proteome</keyword>
<proteinExistence type="predicted"/>
<dbReference type="Proteomes" id="UP001430953">
    <property type="component" value="Unassembled WGS sequence"/>
</dbReference>
<feature type="compositionally biased region" description="Basic residues" evidence="1">
    <location>
        <begin position="1"/>
        <end position="11"/>
    </location>
</feature>